<gene>
    <name evidence="2" type="ORF">Rrhod_0627</name>
</gene>
<dbReference type="Proteomes" id="UP000013525">
    <property type="component" value="Unassembled WGS sequence"/>
</dbReference>
<dbReference type="AlphaFoldDB" id="R7WRK7"/>
<sequence>MRASRRGCGRVVWGGSEINHDDPPRSGREHMGRTC</sequence>
<feature type="region of interest" description="Disordered" evidence="1">
    <location>
        <begin position="1"/>
        <end position="35"/>
    </location>
</feature>
<evidence type="ECO:0000256" key="1">
    <source>
        <dbReference type="SAM" id="MobiDB-lite"/>
    </source>
</evidence>
<reference evidence="2 3" key="1">
    <citation type="journal article" date="2013" name="Genome Announc.">
        <title>Draft Genome Sequence of Rhodococcus rhodnii Strain LMG5362, a Symbiont of Rhodnius prolixus (Hemiptera, Reduviidae, Triatominae), the Principle Vector of Trypanosoma cruzi.</title>
        <authorList>
            <person name="Pachebat J.A."/>
            <person name="van Keulen G."/>
            <person name="Whitten M.M."/>
            <person name="Girdwood S."/>
            <person name="Del Sol R."/>
            <person name="Dyson P.J."/>
            <person name="Facey P.D."/>
        </authorList>
    </citation>
    <scope>NUCLEOTIDE SEQUENCE [LARGE SCALE GENOMIC DNA]</scope>
    <source>
        <strain evidence="2 3">LMG 5362</strain>
    </source>
</reference>
<accession>R7WRK7</accession>
<dbReference type="EMBL" id="APMY01000020">
    <property type="protein sequence ID" value="EOM77953.1"/>
    <property type="molecule type" value="Genomic_DNA"/>
</dbReference>
<name>R7WRK7_9NOCA</name>
<comment type="caution">
    <text evidence="2">The sequence shown here is derived from an EMBL/GenBank/DDBJ whole genome shotgun (WGS) entry which is preliminary data.</text>
</comment>
<organism evidence="2 3">
    <name type="scientific">Rhodococcus rhodnii LMG 5362</name>
    <dbReference type="NCBI Taxonomy" id="1273125"/>
    <lineage>
        <taxon>Bacteria</taxon>
        <taxon>Bacillati</taxon>
        <taxon>Actinomycetota</taxon>
        <taxon>Actinomycetes</taxon>
        <taxon>Mycobacteriales</taxon>
        <taxon>Nocardiaceae</taxon>
        <taxon>Rhodococcus</taxon>
    </lineage>
</organism>
<protein>
    <submittedName>
        <fullName evidence="2">Uncharacterized protein</fullName>
    </submittedName>
</protein>
<evidence type="ECO:0000313" key="2">
    <source>
        <dbReference type="EMBL" id="EOM77953.1"/>
    </source>
</evidence>
<proteinExistence type="predicted"/>
<feature type="compositionally biased region" description="Basic and acidic residues" evidence="1">
    <location>
        <begin position="18"/>
        <end position="35"/>
    </location>
</feature>
<keyword evidence="3" id="KW-1185">Reference proteome</keyword>
<evidence type="ECO:0000313" key="3">
    <source>
        <dbReference type="Proteomes" id="UP000013525"/>
    </source>
</evidence>